<reference evidence="3" key="1">
    <citation type="journal article" date="2023" name="Commun. Biol.">
        <title>Genome analysis of Parmales, the sister group of diatoms, reveals the evolutionary specialization of diatoms from phago-mixotrophs to photoautotrophs.</title>
        <authorList>
            <person name="Ban H."/>
            <person name="Sato S."/>
            <person name="Yoshikawa S."/>
            <person name="Yamada K."/>
            <person name="Nakamura Y."/>
            <person name="Ichinomiya M."/>
            <person name="Sato N."/>
            <person name="Blanc-Mathieu R."/>
            <person name="Endo H."/>
            <person name="Kuwata A."/>
            <person name="Ogata H."/>
        </authorList>
    </citation>
    <scope>NUCLEOTIDE SEQUENCE [LARGE SCALE GENOMIC DNA]</scope>
    <source>
        <strain evidence="3">NIES 3701</strain>
    </source>
</reference>
<feature type="compositionally biased region" description="Basic residues" evidence="1">
    <location>
        <begin position="346"/>
        <end position="367"/>
    </location>
</feature>
<feature type="compositionally biased region" description="Basic and acidic residues" evidence="1">
    <location>
        <begin position="303"/>
        <end position="312"/>
    </location>
</feature>
<organism evidence="2 3">
    <name type="scientific">Triparma strigata</name>
    <dbReference type="NCBI Taxonomy" id="1606541"/>
    <lineage>
        <taxon>Eukaryota</taxon>
        <taxon>Sar</taxon>
        <taxon>Stramenopiles</taxon>
        <taxon>Ochrophyta</taxon>
        <taxon>Bolidophyceae</taxon>
        <taxon>Parmales</taxon>
        <taxon>Triparmaceae</taxon>
        <taxon>Triparma</taxon>
    </lineage>
</organism>
<feature type="region of interest" description="Disordered" evidence="1">
    <location>
        <begin position="303"/>
        <end position="375"/>
    </location>
</feature>
<dbReference type="AlphaFoldDB" id="A0A9W6ZTU4"/>
<name>A0A9W6ZTU4_9STRA</name>
<protein>
    <submittedName>
        <fullName evidence="2">Uncharacterized protein</fullName>
    </submittedName>
</protein>
<comment type="caution">
    <text evidence="2">The sequence shown here is derived from an EMBL/GenBank/DDBJ whole genome shotgun (WGS) entry which is preliminary data.</text>
</comment>
<evidence type="ECO:0000313" key="2">
    <source>
        <dbReference type="EMBL" id="GMH57232.1"/>
    </source>
</evidence>
<sequence>MRDIANPPSPKLGLNFVSRYHVSSTPVKIVANASPKPPAGSASSRTKTAPRRTGPGKARIVLESVEGVCEVNEVDELEVGGDEEREVPQLNLSVPLQTNSPSQKLPKNPLTSLLLGLSSMREGGPGLFEDITDLTDADVADAKSQFFPSVNSAALYTNLTKKDLKSVQLLKLKLNWVRLTTTTLVTLKLRDVLERNRAARVLQKFHKFNLFNMERNAAANRLIRVWREKSNLRLKVKAADSLVGFLRPPVPVKKWWLLASKILRSVRRLQAFFRGYLRCTRERIKVLEMLWYVAERRLISTRESQSSEERRKMGLGFGSSRSGRRDNDNDNNNDDDDDDDNDDKKSRKKKKKKKKKKMKKTGEKKKRAAEPADEVQVQDKAFQVIDAEPVTSPYTSSKTGVSSWYIPSRSPPLPPVLLHTSPHPLRQTFHLHLLNFCRRLSTSKVEDGGKPFMKLYSTECTHVRFNTAVNTALRQTNNTRLSKNKST</sequence>
<feature type="compositionally biased region" description="Acidic residues" evidence="1">
    <location>
        <begin position="329"/>
        <end position="341"/>
    </location>
</feature>
<evidence type="ECO:0000313" key="3">
    <source>
        <dbReference type="Proteomes" id="UP001165085"/>
    </source>
</evidence>
<feature type="compositionally biased region" description="Low complexity" evidence="1">
    <location>
        <begin position="31"/>
        <end position="44"/>
    </location>
</feature>
<evidence type="ECO:0000256" key="1">
    <source>
        <dbReference type="SAM" id="MobiDB-lite"/>
    </source>
</evidence>
<gene>
    <name evidence="2" type="ORF">TrST_g8266</name>
</gene>
<dbReference type="Proteomes" id="UP001165085">
    <property type="component" value="Unassembled WGS sequence"/>
</dbReference>
<feature type="region of interest" description="Disordered" evidence="1">
    <location>
        <begin position="29"/>
        <end position="55"/>
    </location>
</feature>
<proteinExistence type="predicted"/>
<accession>A0A9W6ZTU4</accession>
<dbReference type="EMBL" id="BRXY01000045">
    <property type="protein sequence ID" value="GMH57232.1"/>
    <property type="molecule type" value="Genomic_DNA"/>
</dbReference>
<dbReference type="OrthoDB" id="10688704at2759"/>
<keyword evidence="3" id="KW-1185">Reference proteome</keyword>